<evidence type="ECO:0000313" key="3">
    <source>
        <dbReference type="EMBL" id="MFB9991637.1"/>
    </source>
</evidence>
<evidence type="ECO:0000256" key="1">
    <source>
        <dbReference type="SAM" id="SignalP"/>
    </source>
</evidence>
<feature type="domain" description="DM13" evidence="2">
    <location>
        <begin position="34"/>
        <end position="141"/>
    </location>
</feature>
<dbReference type="Proteomes" id="UP001589733">
    <property type="component" value="Unassembled WGS sequence"/>
</dbReference>
<reference evidence="3 4" key="1">
    <citation type="submission" date="2024-09" db="EMBL/GenBank/DDBJ databases">
        <authorList>
            <person name="Sun Q."/>
            <person name="Mori K."/>
        </authorList>
    </citation>
    <scope>NUCLEOTIDE SEQUENCE [LARGE SCALE GENOMIC DNA]</scope>
    <source>
        <strain evidence="3 4">JCM 13503</strain>
    </source>
</reference>
<feature type="chain" id="PRO_5046319406" evidence="1">
    <location>
        <begin position="30"/>
        <end position="141"/>
    </location>
</feature>
<feature type="signal peptide" evidence="1">
    <location>
        <begin position="1"/>
        <end position="29"/>
    </location>
</feature>
<dbReference type="PROSITE" id="PS51549">
    <property type="entry name" value="DM13"/>
    <property type="match status" value="1"/>
</dbReference>
<dbReference type="RefSeq" id="WP_380007027.1">
    <property type="nucleotide sequence ID" value="NZ_JBHLYR010000021.1"/>
</dbReference>
<accession>A0ABV6AVV9</accession>
<proteinExistence type="predicted"/>
<sequence>MPQFQTKTTLPTLARLALTALILLPVASAQPTAGTFHSLAAPTTGTAVLVKQGGNTTLQLKNLKTEPGPDLQVWLYRNAAPLKGAKDATIAKGKYIKVGTLKTFNGSFSYVIPKGTDVTQYKSVVIWCDQVKTAFAAAALQ</sequence>
<dbReference type="Pfam" id="PF10517">
    <property type="entry name" value="DM13"/>
    <property type="match status" value="1"/>
</dbReference>
<dbReference type="EMBL" id="JBHLYR010000021">
    <property type="protein sequence ID" value="MFB9991637.1"/>
    <property type="molecule type" value="Genomic_DNA"/>
</dbReference>
<name>A0ABV6AVV9_9DEIO</name>
<keyword evidence="1" id="KW-0732">Signal</keyword>
<protein>
    <submittedName>
        <fullName evidence="3">DM13 domain-containing protein</fullName>
    </submittedName>
</protein>
<dbReference type="InterPro" id="IPR019545">
    <property type="entry name" value="DM13_domain"/>
</dbReference>
<organism evidence="3 4">
    <name type="scientific">Deinococcus oregonensis</name>
    <dbReference type="NCBI Taxonomy" id="1805970"/>
    <lineage>
        <taxon>Bacteria</taxon>
        <taxon>Thermotogati</taxon>
        <taxon>Deinococcota</taxon>
        <taxon>Deinococci</taxon>
        <taxon>Deinococcales</taxon>
        <taxon>Deinococcaceae</taxon>
        <taxon>Deinococcus</taxon>
    </lineage>
</organism>
<comment type="caution">
    <text evidence="3">The sequence shown here is derived from an EMBL/GenBank/DDBJ whole genome shotgun (WGS) entry which is preliminary data.</text>
</comment>
<evidence type="ECO:0000313" key="4">
    <source>
        <dbReference type="Proteomes" id="UP001589733"/>
    </source>
</evidence>
<keyword evidence="4" id="KW-1185">Reference proteome</keyword>
<evidence type="ECO:0000259" key="2">
    <source>
        <dbReference type="PROSITE" id="PS51549"/>
    </source>
</evidence>
<gene>
    <name evidence="3" type="ORF">ACFFLM_06615</name>
</gene>